<name>C9ZZR4_TRYB9</name>
<dbReference type="KEGG" id="tbg:TbgDal_IX9890"/>
<dbReference type="GeneID" id="23861062"/>
<evidence type="ECO:0000313" key="2">
    <source>
        <dbReference type="Proteomes" id="UP000002316"/>
    </source>
</evidence>
<reference evidence="2" key="1">
    <citation type="journal article" date="2010" name="PLoS Negl. Trop. Dis.">
        <title>The genome sequence of Trypanosoma brucei gambiense, causative agent of chronic human african trypanosomiasis.</title>
        <authorList>
            <person name="Jackson A.P."/>
            <person name="Sanders M."/>
            <person name="Berry A."/>
            <person name="McQuillan J."/>
            <person name="Aslett M.A."/>
            <person name="Quail M.A."/>
            <person name="Chukualim B."/>
            <person name="Capewell P."/>
            <person name="MacLeod A."/>
            <person name="Melville S.E."/>
            <person name="Gibson W."/>
            <person name="Barry J.D."/>
            <person name="Berriman M."/>
            <person name="Hertz-Fowler C."/>
        </authorList>
    </citation>
    <scope>NUCLEOTIDE SEQUENCE [LARGE SCALE GENOMIC DNA]</scope>
    <source>
        <strain evidence="2">MHOM/CI/86/DAL972</strain>
    </source>
</reference>
<protein>
    <submittedName>
        <fullName evidence="1">Uncharacterized protein</fullName>
    </submittedName>
</protein>
<evidence type="ECO:0000313" key="1">
    <source>
        <dbReference type="EMBL" id="CBH14913.1"/>
    </source>
</evidence>
<dbReference type="AlphaFoldDB" id="C9ZZR4"/>
<dbReference type="RefSeq" id="XP_011777179.1">
    <property type="nucleotide sequence ID" value="XM_011778877.1"/>
</dbReference>
<accession>C9ZZR4</accession>
<gene>
    <name evidence="1" type="ORF">TbgDal_IX9890</name>
</gene>
<sequence>MKLSIYIFQQRVPPTHRRYPVTEMVEERGNAEVDLSASVLQRGPVPSTAVGSQVLLPFGEVIVINFVEVSGANAATVQPHRSGLTIGGGGRSALPSPYFHWQD</sequence>
<dbReference type="EMBL" id="FN554972">
    <property type="protein sequence ID" value="CBH14913.1"/>
    <property type="molecule type" value="Genomic_DNA"/>
</dbReference>
<proteinExistence type="predicted"/>
<dbReference type="Proteomes" id="UP000002316">
    <property type="component" value="Chromosome 9"/>
</dbReference>
<organism evidence="1 2">
    <name type="scientific">Trypanosoma brucei gambiense (strain MHOM/CI/86/DAL972)</name>
    <dbReference type="NCBI Taxonomy" id="679716"/>
    <lineage>
        <taxon>Eukaryota</taxon>
        <taxon>Discoba</taxon>
        <taxon>Euglenozoa</taxon>
        <taxon>Kinetoplastea</taxon>
        <taxon>Metakinetoplastina</taxon>
        <taxon>Trypanosomatida</taxon>
        <taxon>Trypanosomatidae</taxon>
        <taxon>Trypanosoma</taxon>
    </lineage>
</organism>